<keyword evidence="3" id="KW-0378">Hydrolase</keyword>
<organism evidence="3 4">
    <name type="scientific">Sphingomonas spermidinifaciens</name>
    <dbReference type="NCBI Taxonomy" id="1141889"/>
    <lineage>
        <taxon>Bacteria</taxon>
        <taxon>Pseudomonadati</taxon>
        <taxon>Pseudomonadota</taxon>
        <taxon>Alphaproteobacteria</taxon>
        <taxon>Sphingomonadales</taxon>
        <taxon>Sphingomonadaceae</taxon>
        <taxon>Sphingomonas</taxon>
    </lineage>
</organism>
<dbReference type="InterPro" id="IPR002053">
    <property type="entry name" value="Glyco_hydro_25"/>
</dbReference>
<comment type="caution">
    <text evidence="3">The sequence shown here is derived from an EMBL/GenBank/DDBJ whole genome shotgun (WGS) entry which is preliminary data.</text>
</comment>
<evidence type="ECO:0000256" key="1">
    <source>
        <dbReference type="ARBA" id="ARBA00010646"/>
    </source>
</evidence>
<keyword evidence="2" id="KW-1133">Transmembrane helix</keyword>
<dbReference type="GO" id="GO:0016052">
    <property type="term" value="P:carbohydrate catabolic process"/>
    <property type="evidence" value="ECO:0007669"/>
    <property type="project" value="TreeGrafter"/>
</dbReference>
<dbReference type="EMBL" id="NWMW01000001">
    <property type="protein sequence ID" value="PCD03097.1"/>
    <property type="molecule type" value="Genomic_DNA"/>
</dbReference>
<dbReference type="OrthoDB" id="9798192at2"/>
<dbReference type="PANTHER" id="PTHR34135">
    <property type="entry name" value="LYSOZYME"/>
    <property type="match status" value="1"/>
</dbReference>
<gene>
    <name evidence="3" type="ORF">COC42_01335</name>
</gene>
<dbReference type="Pfam" id="PF01183">
    <property type="entry name" value="Glyco_hydro_25"/>
    <property type="match status" value="1"/>
</dbReference>
<name>A0A2A4B4W0_9SPHN</name>
<dbReference type="GO" id="GO:0016998">
    <property type="term" value="P:cell wall macromolecule catabolic process"/>
    <property type="evidence" value="ECO:0007669"/>
    <property type="project" value="InterPro"/>
</dbReference>
<dbReference type="PROSITE" id="PS51904">
    <property type="entry name" value="GLYCOSYL_HYDROL_F25_2"/>
    <property type="match status" value="1"/>
</dbReference>
<proteinExistence type="inferred from homology"/>
<evidence type="ECO:0000313" key="3">
    <source>
        <dbReference type="EMBL" id="PCD03097.1"/>
    </source>
</evidence>
<dbReference type="AlphaFoldDB" id="A0A2A4B4W0"/>
<sequence>MGAVMWGLGRWIGAVIVFVVLGLAGWWFAVHWRPSTEEFPIQGVDVSAATGVIDWGTAKAEGVDFAYVLATTGDKGRDPAFEGHWAALADSGIRRGAMHAWSLCRLAADQADHFNAVVPRMPDALPAVVAFDFAPDCADRPAREVLLREVATFLERVERHTGERVLIRVTPAFDKQYRLSEGLPRTFWATGGWFAPSYLARPWRMWQANAARAVEGFEAPVGWDVVAP</sequence>
<feature type="transmembrane region" description="Helical" evidence="2">
    <location>
        <begin position="12"/>
        <end position="30"/>
    </location>
</feature>
<dbReference type="GO" id="GO:0003796">
    <property type="term" value="F:lysozyme activity"/>
    <property type="evidence" value="ECO:0007669"/>
    <property type="project" value="InterPro"/>
</dbReference>
<evidence type="ECO:0000256" key="2">
    <source>
        <dbReference type="SAM" id="Phobius"/>
    </source>
</evidence>
<keyword evidence="2" id="KW-0472">Membrane</keyword>
<accession>A0A2A4B4W0</accession>
<keyword evidence="2" id="KW-0812">Transmembrane</keyword>
<dbReference type="Proteomes" id="UP000218366">
    <property type="component" value="Unassembled WGS sequence"/>
</dbReference>
<comment type="similarity">
    <text evidence="1">Belongs to the glycosyl hydrolase 25 family.</text>
</comment>
<dbReference type="PANTHER" id="PTHR34135:SF2">
    <property type="entry name" value="LYSOZYME"/>
    <property type="match status" value="1"/>
</dbReference>
<protein>
    <submittedName>
        <fullName evidence="3">Glycosyl hydrolase</fullName>
    </submittedName>
</protein>
<dbReference type="GO" id="GO:0009253">
    <property type="term" value="P:peptidoglycan catabolic process"/>
    <property type="evidence" value="ECO:0007669"/>
    <property type="project" value="InterPro"/>
</dbReference>
<dbReference type="SUPFAM" id="SSF51445">
    <property type="entry name" value="(Trans)glycosidases"/>
    <property type="match status" value="1"/>
</dbReference>
<reference evidence="3 4" key="1">
    <citation type="submission" date="2017-09" db="EMBL/GenBank/DDBJ databases">
        <title>Sphingomonas spermidinifaciens 9NM-10, whole genome shotgun sequence.</title>
        <authorList>
            <person name="Feng G."/>
            <person name="Zhu H."/>
        </authorList>
    </citation>
    <scope>NUCLEOTIDE SEQUENCE [LARGE SCALE GENOMIC DNA]</scope>
    <source>
        <strain evidence="3 4">9NM-10</strain>
    </source>
</reference>
<evidence type="ECO:0000313" key="4">
    <source>
        <dbReference type="Proteomes" id="UP000218366"/>
    </source>
</evidence>
<dbReference type="Gene3D" id="3.20.20.80">
    <property type="entry name" value="Glycosidases"/>
    <property type="match status" value="1"/>
</dbReference>
<dbReference type="InterPro" id="IPR017853">
    <property type="entry name" value="GH"/>
</dbReference>
<keyword evidence="4" id="KW-1185">Reference proteome</keyword>